<dbReference type="PROSITE" id="PS50879">
    <property type="entry name" value="RNASE_H_1"/>
    <property type="match status" value="1"/>
</dbReference>
<evidence type="ECO:0000256" key="6">
    <source>
        <dbReference type="ARBA" id="ARBA00022759"/>
    </source>
</evidence>
<dbReference type="GO" id="GO:0003676">
    <property type="term" value="F:nucleic acid binding"/>
    <property type="evidence" value="ECO:0007669"/>
    <property type="project" value="InterPro"/>
</dbReference>
<evidence type="ECO:0000256" key="1">
    <source>
        <dbReference type="ARBA" id="ARBA00000077"/>
    </source>
</evidence>
<dbReference type="InterPro" id="IPR002156">
    <property type="entry name" value="RNaseH_domain"/>
</dbReference>
<evidence type="ECO:0000259" key="8">
    <source>
        <dbReference type="PROSITE" id="PS50879"/>
    </source>
</evidence>
<keyword evidence="6" id="KW-0255">Endonuclease</keyword>
<dbReference type="GO" id="GO:0046872">
    <property type="term" value="F:metal ion binding"/>
    <property type="evidence" value="ECO:0007669"/>
    <property type="project" value="UniProtKB-KW"/>
</dbReference>
<feature type="domain" description="RNase H type-1" evidence="8">
    <location>
        <begin position="1"/>
        <end position="152"/>
    </location>
</feature>
<protein>
    <recommendedName>
        <fullName evidence="3">ribonuclease H</fullName>
        <ecNumber evidence="3">3.1.26.4</ecNumber>
    </recommendedName>
</protein>
<dbReference type="GO" id="GO:0004523">
    <property type="term" value="F:RNA-DNA hybrid ribonuclease activity"/>
    <property type="evidence" value="ECO:0007669"/>
    <property type="project" value="UniProtKB-EC"/>
</dbReference>
<dbReference type="PANTHER" id="PTHR10642:SF26">
    <property type="entry name" value="RIBONUCLEASE H1"/>
    <property type="match status" value="1"/>
</dbReference>
<evidence type="ECO:0000256" key="4">
    <source>
        <dbReference type="ARBA" id="ARBA00022722"/>
    </source>
</evidence>
<dbReference type="EC" id="3.1.26.4" evidence="3"/>
<keyword evidence="5" id="KW-0479">Metal-binding</keyword>
<comment type="similarity">
    <text evidence="2">Belongs to the RNase H family.</text>
</comment>
<dbReference type="InterPro" id="IPR036397">
    <property type="entry name" value="RNaseH_sf"/>
</dbReference>
<sequence>MRVFTDGACSGNGRKDAKAGYAAWFPEHPDWSVAARIPDTEPQTNQRSELSAIFHAVSVLDTKGAFNEDLVIYTDSEYSIKCLTEWMPGWVSRGWKTTMGKDVLHRDLIEGIASRLSKFKHRFHHVRAHTGGADDLSKQNDIVDRMARESVEGKVIELPGARPTDELFPGCPISLLGAAVPSAAVVGWVRSNLATLDQDIVDKHLMKAFAEMCKLRNVTLTKSTVQRQPMLRAELTTVHIEKTE</sequence>
<organism evidence="9">
    <name type="scientific">viral metagenome</name>
    <dbReference type="NCBI Taxonomy" id="1070528"/>
    <lineage>
        <taxon>unclassified sequences</taxon>
        <taxon>metagenomes</taxon>
        <taxon>organismal metagenomes</taxon>
    </lineage>
</organism>
<dbReference type="InterPro" id="IPR050092">
    <property type="entry name" value="RNase_H"/>
</dbReference>
<dbReference type="PANTHER" id="PTHR10642">
    <property type="entry name" value="RIBONUCLEASE H1"/>
    <property type="match status" value="1"/>
</dbReference>
<evidence type="ECO:0000256" key="5">
    <source>
        <dbReference type="ARBA" id="ARBA00022723"/>
    </source>
</evidence>
<dbReference type="EMBL" id="MN740666">
    <property type="protein sequence ID" value="QHS80025.1"/>
    <property type="molecule type" value="Genomic_DNA"/>
</dbReference>
<accession>A0A6C0AL68</accession>
<name>A0A6C0AL68_9ZZZZ</name>
<dbReference type="InterPro" id="IPR012337">
    <property type="entry name" value="RNaseH-like_sf"/>
</dbReference>
<evidence type="ECO:0000256" key="3">
    <source>
        <dbReference type="ARBA" id="ARBA00012180"/>
    </source>
</evidence>
<evidence type="ECO:0000313" key="9">
    <source>
        <dbReference type="EMBL" id="QHS80025.1"/>
    </source>
</evidence>
<dbReference type="CDD" id="cd09280">
    <property type="entry name" value="RNase_HI_eukaryote_like"/>
    <property type="match status" value="1"/>
</dbReference>
<reference evidence="9" key="1">
    <citation type="journal article" date="2020" name="Nature">
        <title>Giant virus diversity and host interactions through global metagenomics.</title>
        <authorList>
            <person name="Schulz F."/>
            <person name="Roux S."/>
            <person name="Paez-Espino D."/>
            <person name="Jungbluth S."/>
            <person name="Walsh D.A."/>
            <person name="Denef V.J."/>
            <person name="McMahon K.D."/>
            <person name="Konstantinidis K.T."/>
            <person name="Eloe-Fadrosh E.A."/>
            <person name="Kyrpides N.C."/>
            <person name="Woyke T."/>
        </authorList>
    </citation>
    <scope>NUCLEOTIDE SEQUENCE</scope>
    <source>
        <strain evidence="9">GVMAG-S-1035375-24</strain>
    </source>
</reference>
<dbReference type="Gene3D" id="3.30.420.10">
    <property type="entry name" value="Ribonuclease H-like superfamily/Ribonuclease H"/>
    <property type="match status" value="1"/>
</dbReference>
<comment type="catalytic activity">
    <reaction evidence="1">
        <text>Endonucleolytic cleavage to 5'-phosphomonoester.</text>
        <dbReference type="EC" id="3.1.26.4"/>
    </reaction>
</comment>
<dbReference type="Pfam" id="PF00075">
    <property type="entry name" value="RNase_H"/>
    <property type="match status" value="1"/>
</dbReference>
<dbReference type="SUPFAM" id="SSF53098">
    <property type="entry name" value="Ribonuclease H-like"/>
    <property type="match status" value="1"/>
</dbReference>
<evidence type="ECO:0000256" key="7">
    <source>
        <dbReference type="ARBA" id="ARBA00022801"/>
    </source>
</evidence>
<evidence type="ECO:0000256" key="2">
    <source>
        <dbReference type="ARBA" id="ARBA00005300"/>
    </source>
</evidence>
<dbReference type="AlphaFoldDB" id="A0A6C0AL68"/>
<keyword evidence="7" id="KW-0378">Hydrolase</keyword>
<proteinExistence type="inferred from homology"/>
<dbReference type="GO" id="GO:0043137">
    <property type="term" value="P:DNA replication, removal of RNA primer"/>
    <property type="evidence" value="ECO:0007669"/>
    <property type="project" value="TreeGrafter"/>
</dbReference>
<keyword evidence="4" id="KW-0540">Nuclease</keyword>